<evidence type="ECO:0000256" key="1">
    <source>
        <dbReference type="ARBA" id="ARBA00022729"/>
    </source>
</evidence>
<proteinExistence type="predicted"/>
<feature type="domain" description="Solute-binding protein family 3/N-terminal" evidence="3">
    <location>
        <begin position="51"/>
        <end position="274"/>
    </location>
</feature>
<name>A0A916Q5I9_9FIRM</name>
<organism evidence="5 6">
    <name type="scientific">Anaerostipes butyraticus</name>
    <dbReference type="NCBI Taxonomy" id="645466"/>
    <lineage>
        <taxon>Bacteria</taxon>
        <taxon>Bacillati</taxon>
        <taxon>Bacillota</taxon>
        <taxon>Clostridia</taxon>
        <taxon>Lachnospirales</taxon>
        <taxon>Lachnospiraceae</taxon>
        <taxon>Anaerostipes</taxon>
    </lineage>
</organism>
<protein>
    <submittedName>
        <fullName evidence="5">Uncharacterized protein</fullName>
    </submittedName>
</protein>
<dbReference type="SMART" id="SM00062">
    <property type="entry name" value="PBPb"/>
    <property type="match status" value="1"/>
</dbReference>
<dbReference type="SUPFAM" id="SSF53850">
    <property type="entry name" value="Periplasmic binding protein-like II"/>
    <property type="match status" value="1"/>
</dbReference>
<dbReference type="PANTHER" id="PTHR35936:SF38">
    <property type="entry name" value="GLUTAMINE-BINDING PERIPLASMIC PROTEIN"/>
    <property type="match status" value="1"/>
</dbReference>
<dbReference type="AlphaFoldDB" id="A0A916Q5I9"/>
<evidence type="ECO:0000259" key="4">
    <source>
        <dbReference type="SMART" id="SM00079"/>
    </source>
</evidence>
<evidence type="ECO:0000313" key="5">
    <source>
        <dbReference type="EMBL" id="GFO84677.1"/>
    </source>
</evidence>
<dbReference type="CDD" id="cd13530">
    <property type="entry name" value="PBP2_peptides_like"/>
    <property type="match status" value="1"/>
</dbReference>
<dbReference type="InterPro" id="IPR001320">
    <property type="entry name" value="Iontro_rcpt_C"/>
</dbReference>
<feature type="signal peptide" evidence="2">
    <location>
        <begin position="1"/>
        <end position="18"/>
    </location>
</feature>
<dbReference type="Proteomes" id="UP000613208">
    <property type="component" value="Unassembled WGS sequence"/>
</dbReference>
<evidence type="ECO:0000256" key="2">
    <source>
        <dbReference type="SAM" id="SignalP"/>
    </source>
</evidence>
<dbReference type="GO" id="GO:0016020">
    <property type="term" value="C:membrane"/>
    <property type="evidence" value="ECO:0007669"/>
    <property type="project" value="InterPro"/>
</dbReference>
<comment type="caution">
    <text evidence="5">The sequence shown here is derived from an EMBL/GenBank/DDBJ whole genome shotgun (WGS) entry which is preliminary data.</text>
</comment>
<reference evidence="5" key="1">
    <citation type="submission" date="2020-06" db="EMBL/GenBank/DDBJ databases">
        <title>Characterization of fructooligosaccharide metabolism and fructooligosaccharide-degrading enzymes in human commensal butyrate producers.</title>
        <authorList>
            <person name="Tanno H."/>
            <person name="Fujii T."/>
            <person name="Hirano K."/>
            <person name="Maeno S."/>
            <person name="Tonozuka T."/>
            <person name="Sakamoto M."/>
            <person name="Ohkuma M."/>
            <person name="Tochio T."/>
            <person name="Endo A."/>
        </authorList>
    </citation>
    <scope>NUCLEOTIDE SEQUENCE</scope>
    <source>
        <strain evidence="5">JCM 17466</strain>
    </source>
</reference>
<dbReference type="InterPro" id="IPR001638">
    <property type="entry name" value="Solute-binding_3/MltF_N"/>
</dbReference>
<gene>
    <name evidence="5" type="ORF">ANBU17_10240</name>
</gene>
<dbReference type="GO" id="GO:0015276">
    <property type="term" value="F:ligand-gated monoatomic ion channel activity"/>
    <property type="evidence" value="ECO:0007669"/>
    <property type="project" value="InterPro"/>
</dbReference>
<keyword evidence="1 2" id="KW-0732">Signal</keyword>
<feature type="domain" description="Ionotropic glutamate receptor C-terminal" evidence="4">
    <location>
        <begin position="51"/>
        <end position="273"/>
    </location>
</feature>
<evidence type="ECO:0000259" key="3">
    <source>
        <dbReference type="SMART" id="SM00062"/>
    </source>
</evidence>
<keyword evidence="6" id="KW-1185">Reference proteome</keyword>
<evidence type="ECO:0000313" key="6">
    <source>
        <dbReference type="Proteomes" id="UP000613208"/>
    </source>
</evidence>
<dbReference type="EMBL" id="BLYI01000026">
    <property type="protein sequence ID" value="GFO84677.1"/>
    <property type="molecule type" value="Genomic_DNA"/>
</dbReference>
<dbReference type="Pfam" id="PF00497">
    <property type="entry name" value="SBP_bac_3"/>
    <property type="match status" value="1"/>
</dbReference>
<accession>A0A916Q5I9</accession>
<feature type="chain" id="PRO_5038382093" evidence="2">
    <location>
        <begin position="19"/>
        <end position="275"/>
    </location>
</feature>
<dbReference type="Gene3D" id="3.40.190.10">
    <property type="entry name" value="Periplasmic binding protein-like II"/>
    <property type="match status" value="2"/>
</dbReference>
<dbReference type="RefSeq" id="WP_243282545.1">
    <property type="nucleotide sequence ID" value="NZ_BLYI01000026.1"/>
</dbReference>
<dbReference type="PANTHER" id="PTHR35936">
    <property type="entry name" value="MEMBRANE-BOUND LYTIC MUREIN TRANSGLYCOSYLASE F"/>
    <property type="match status" value="1"/>
</dbReference>
<sequence>MKKILTSILMIAFALCLGGCDLPWQKQTAETTEKPQTIESSEVKGSMKGMKLKVGVSNEMAPFSFYDEDKKELRGFDIDILKSISDYLGFEYETQAMPMREIEKKIKNKELDFAIAGISITDARQEEFDFTDSYYDNTISMAVNKNSGIEDRKDIQGKIIGVEEETSNAQYVEDYMKEDNTVKYYSSMKEVFKDLEAGKIDVTLYDTTGVDYYLQNHKKTNVTALSEKLNSEQSNYGIMFAKGYKYLDQFNVALQVLNTDGEYQEIKDRWIGVSD</sequence>
<dbReference type="SMART" id="SM00079">
    <property type="entry name" value="PBPe"/>
    <property type="match status" value="1"/>
</dbReference>